<dbReference type="Pfam" id="PF03780">
    <property type="entry name" value="Asp23"/>
    <property type="match status" value="1"/>
</dbReference>
<feature type="compositionally biased region" description="Acidic residues" evidence="2">
    <location>
        <begin position="169"/>
        <end position="212"/>
    </location>
</feature>
<evidence type="ECO:0000313" key="4">
    <source>
        <dbReference type="Proteomes" id="UP000824072"/>
    </source>
</evidence>
<dbReference type="EMBL" id="DVMU01000205">
    <property type="protein sequence ID" value="HIU34797.1"/>
    <property type="molecule type" value="Genomic_DNA"/>
</dbReference>
<comment type="caution">
    <text evidence="3">The sequence shown here is derived from an EMBL/GenBank/DDBJ whole genome shotgun (WGS) entry which is preliminary data.</text>
</comment>
<name>A0A9D1LDL0_9FIRM</name>
<evidence type="ECO:0000256" key="1">
    <source>
        <dbReference type="ARBA" id="ARBA00005721"/>
    </source>
</evidence>
<proteinExistence type="inferred from homology"/>
<accession>A0A9D1LDL0</accession>
<reference evidence="3" key="2">
    <citation type="journal article" date="2021" name="PeerJ">
        <title>Extensive microbial diversity within the chicken gut microbiome revealed by metagenomics and culture.</title>
        <authorList>
            <person name="Gilroy R."/>
            <person name="Ravi A."/>
            <person name="Getino M."/>
            <person name="Pursley I."/>
            <person name="Horton D.L."/>
            <person name="Alikhan N.F."/>
            <person name="Baker D."/>
            <person name="Gharbi K."/>
            <person name="Hall N."/>
            <person name="Watson M."/>
            <person name="Adriaenssens E.M."/>
            <person name="Foster-Nyarko E."/>
            <person name="Jarju S."/>
            <person name="Secka A."/>
            <person name="Antonio M."/>
            <person name="Oren A."/>
            <person name="Chaudhuri R.R."/>
            <person name="La Ragione R."/>
            <person name="Hildebrand F."/>
            <person name="Pallen M.J."/>
        </authorList>
    </citation>
    <scope>NUCLEOTIDE SEQUENCE</scope>
    <source>
        <strain evidence="3">ChiHcec3-11533</strain>
    </source>
</reference>
<feature type="compositionally biased region" description="Basic and acidic residues" evidence="2">
    <location>
        <begin position="145"/>
        <end position="159"/>
    </location>
</feature>
<evidence type="ECO:0000256" key="2">
    <source>
        <dbReference type="SAM" id="MobiDB-lite"/>
    </source>
</evidence>
<organism evidence="3 4">
    <name type="scientific">Candidatus Pullichristensenella excrementigallinarum</name>
    <dbReference type="NCBI Taxonomy" id="2840907"/>
    <lineage>
        <taxon>Bacteria</taxon>
        <taxon>Bacillati</taxon>
        <taxon>Bacillota</taxon>
        <taxon>Clostridia</taxon>
        <taxon>Candidatus Pullichristensenella</taxon>
    </lineage>
</organism>
<dbReference type="PANTHER" id="PTHR34297">
    <property type="entry name" value="HYPOTHETICAL CYTOSOLIC PROTEIN-RELATED"/>
    <property type="match status" value="1"/>
</dbReference>
<dbReference type="InterPro" id="IPR005531">
    <property type="entry name" value="Asp23"/>
</dbReference>
<evidence type="ECO:0000313" key="3">
    <source>
        <dbReference type="EMBL" id="HIU34797.1"/>
    </source>
</evidence>
<dbReference type="Proteomes" id="UP000824072">
    <property type="component" value="Unassembled WGS sequence"/>
</dbReference>
<reference evidence="3" key="1">
    <citation type="submission" date="2020-10" db="EMBL/GenBank/DDBJ databases">
        <authorList>
            <person name="Gilroy R."/>
        </authorList>
    </citation>
    <scope>NUCLEOTIDE SEQUENCE</scope>
    <source>
        <strain evidence="3">ChiHcec3-11533</strain>
    </source>
</reference>
<gene>
    <name evidence="3" type="ORF">IAB02_09555</name>
</gene>
<protein>
    <submittedName>
        <fullName evidence="3">Asp23/Gls24 family envelope stress response protein</fullName>
    </submittedName>
</protein>
<sequence length="212" mass="23502">MSDNYPSDVKLDENPDGSVSFATGVVETIAGLAAQEVEGVASMASASTGFADMFSRKSSRNFTKGVRVDIDGNMVAVDVTIVVEYGSPVPDVARSIQENVKKAIETMSGLDVRNVDVHVQAVSFERENRAVAELKEQQKKMLEESVRREQEKAQAEAVRENPPVQEPEAFQEDDADDLENLEEDLEDEDEDEDEEEIELEDMEEPETNDAKE</sequence>
<comment type="similarity">
    <text evidence="1">Belongs to the asp23 family.</text>
</comment>
<dbReference type="AlphaFoldDB" id="A0A9D1LDL0"/>
<feature type="region of interest" description="Disordered" evidence="2">
    <location>
        <begin position="145"/>
        <end position="212"/>
    </location>
</feature>